<keyword evidence="8" id="KW-0675">Receptor</keyword>
<dbReference type="GO" id="GO:0046872">
    <property type="term" value="F:metal ion binding"/>
    <property type="evidence" value="ECO:0007669"/>
    <property type="project" value="UniProtKB-KW"/>
</dbReference>
<dbReference type="InterPro" id="IPR058544">
    <property type="entry name" value="ETR1_N"/>
</dbReference>
<evidence type="ECO:0000259" key="7">
    <source>
        <dbReference type="Pfam" id="PF25487"/>
    </source>
</evidence>
<keyword evidence="4" id="KW-0418">Kinase</keyword>
<evidence type="ECO:0000313" key="8">
    <source>
        <dbReference type="EMBL" id="KAL2472746.1"/>
    </source>
</evidence>
<comment type="caution">
    <text evidence="8">The sequence shown here is derived from an EMBL/GenBank/DDBJ whole genome shotgun (WGS) entry which is preliminary data.</text>
</comment>
<name>A0ABD1Q960_9LAMI</name>
<keyword evidence="3" id="KW-0547">Nucleotide-binding</keyword>
<protein>
    <submittedName>
        <fullName evidence="8">Ethylene receptor</fullName>
    </submittedName>
</protein>
<dbReference type="Pfam" id="PF25487">
    <property type="entry name" value="ETR1_N"/>
    <property type="match status" value="1"/>
</dbReference>
<evidence type="ECO:0000313" key="9">
    <source>
        <dbReference type="Proteomes" id="UP001604277"/>
    </source>
</evidence>
<keyword evidence="5" id="KW-0067">ATP-binding</keyword>
<evidence type="ECO:0000256" key="2">
    <source>
        <dbReference type="ARBA" id="ARBA00022723"/>
    </source>
</evidence>
<accession>A0ABD1Q960</accession>
<dbReference type="GO" id="GO:0016301">
    <property type="term" value="F:kinase activity"/>
    <property type="evidence" value="ECO:0007669"/>
    <property type="project" value="UniProtKB-KW"/>
</dbReference>
<reference evidence="9" key="1">
    <citation type="submission" date="2024-07" db="EMBL/GenBank/DDBJ databases">
        <title>Two chromosome-level genome assemblies of Korean endemic species Abeliophyllum distichum and Forsythia ovata (Oleaceae).</title>
        <authorList>
            <person name="Jang H."/>
        </authorList>
    </citation>
    <scope>NUCLEOTIDE SEQUENCE [LARGE SCALE GENOMIC DNA]</scope>
</reference>
<evidence type="ECO:0000256" key="3">
    <source>
        <dbReference type="ARBA" id="ARBA00022741"/>
    </source>
</evidence>
<evidence type="ECO:0000256" key="6">
    <source>
        <dbReference type="SAM" id="Phobius"/>
    </source>
</evidence>
<evidence type="ECO:0000256" key="5">
    <source>
        <dbReference type="ARBA" id="ARBA00022840"/>
    </source>
</evidence>
<keyword evidence="6" id="KW-1133">Transmembrane helix</keyword>
<dbReference type="PANTHER" id="PTHR24423">
    <property type="entry name" value="TWO-COMPONENT SENSOR HISTIDINE KINASE"/>
    <property type="match status" value="1"/>
</dbReference>
<sequence>MSIPIIQEQKWNLEVADLGLGIAGAVAHYHGETLSVGEVLCGATHLISLWTFTMHSRTVAVVMTTAKILTAVVSCATALMLVHIIPDLLSVKKRELYLKKKAAQLDRDMGLIRTQEETGRYVRMLTHEIRSTLDRHTILKTTLIELGRTLALEECALWMPTHTGLELQLDIAGVSVNKGNSFLFINGSFQIVEDFKS</sequence>
<keyword evidence="6" id="KW-0812">Transmembrane</keyword>
<feature type="transmembrane region" description="Helical" evidence="6">
    <location>
        <begin position="68"/>
        <end position="91"/>
    </location>
</feature>
<dbReference type="AlphaFoldDB" id="A0ABD1Q960"/>
<feature type="domain" description="Ethylene receptor 1-like N-terminal" evidence="7">
    <location>
        <begin position="39"/>
        <end position="91"/>
    </location>
</feature>
<evidence type="ECO:0000256" key="1">
    <source>
        <dbReference type="ARBA" id="ARBA00022679"/>
    </source>
</evidence>
<keyword evidence="9" id="KW-1185">Reference proteome</keyword>
<dbReference type="PANTHER" id="PTHR24423:SF615">
    <property type="entry name" value="ETHYLENE RECEPTOR 1"/>
    <property type="match status" value="1"/>
</dbReference>
<keyword evidence="1" id="KW-0808">Transferase</keyword>
<dbReference type="GO" id="GO:0005524">
    <property type="term" value="F:ATP binding"/>
    <property type="evidence" value="ECO:0007669"/>
    <property type="project" value="UniProtKB-KW"/>
</dbReference>
<keyword evidence="2" id="KW-0479">Metal-binding</keyword>
<evidence type="ECO:0000256" key="4">
    <source>
        <dbReference type="ARBA" id="ARBA00022777"/>
    </source>
</evidence>
<dbReference type="EMBL" id="JBFOLJ010000015">
    <property type="protein sequence ID" value="KAL2472746.1"/>
    <property type="molecule type" value="Genomic_DNA"/>
</dbReference>
<dbReference type="Proteomes" id="UP001604277">
    <property type="component" value="Unassembled WGS sequence"/>
</dbReference>
<gene>
    <name evidence="8" type="ORF">Fot_48482</name>
</gene>
<keyword evidence="6" id="KW-0472">Membrane</keyword>
<proteinExistence type="predicted"/>
<organism evidence="8 9">
    <name type="scientific">Forsythia ovata</name>
    <dbReference type="NCBI Taxonomy" id="205694"/>
    <lineage>
        <taxon>Eukaryota</taxon>
        <taxon>Viridiplantae</taxon>
        <taxon>Streptophyta</taxon>
        <taxon>Embryophyta</taxon>
        <taxon>Tracheophyta</taxon>
        <taxon>Spermatophyta</taxon>
        <taxon>Magnoliopsida</taxon>
        <taxon>eudicotyledons</taxon>
        <taxon>Gunneridae</taxon>
        <taxon>Pentapetalae</taxon>
        <taxon>asterids</taxon>
        <taxon>lamiids</taxon>
        <taxon>Lamiales</taxon>
        <taxon>Oleaceae</taxon>
        <taxon>Forsythieae</taxon>
        <taxon>Forsythia</taxon>
    </lineage>
</organism>